<dbReference type="EC" id="2.-.-.-" evidence="13"/>
<keyword evidence="8 13" id="KW-0256">Endoplasmic reticulum</keyword>
<evidence type="ECO:0000256" key="10">
    <source>
        <dbReference type="ARBA" id="ARBA00023136"/>
    </source>
</evidence>
<feature type="compositionally biased region" description="Basic and acidic residues" evidence="14">
    <location>
        <begin position="363"/>
        <end position="374"/>
    </location>
</feature>
<feature type="transmembrane region" description="Helical" evidence="13">
    <location>
        <begin position="929"/>
        <end position="952"/>
    </location>
</feature>
<dbReference type="GO" id="GO:0051377">
    <property type="term" value="F:mannose-ethanolamine phosphotransferase activity"/>
    <property type="evidence" value="ECO:0007669"/>
    <property type="project" value="UniProtKB-UniRule"/>
</dbReference>
<feature type="transmembrane region" description="Helical" evidence="13">
    <location>
        <begin position="554"/>
        <end position="573"/>
    </location>
</feature>
<feature type="transmembrane region" description="Helical" evidence="13">
    <location>
        <begin position="860"/>
        <end position="884"/>
    </location>
</feature>
<organism evidence="16 17">
    <name type="scientific">Leucosporidium creatinivorum</name>
    <dbReference type="NCBI Taxonomy" id="106004"/>
    <lineage>
        <taxon>Eukaryota</taxon>
        <taxon>Fungi</taxon>
        <taxon>Dikarya</taxon>
        <taxon>Basidiomycota</taxon>
        <taxon>Pucciniomycotina</taxon>
        <taxon>Microbotryomycetes</taxon>
        <taxon>Leucosporidiales</taxon>
        <taxon>Leucosporidium</taxon>
    </lineage>
</organism>
<feature type="transmembrane region" description="Helical" evidence="13">
    <location>
        <begin position="794"/>
        <end position="812"/>
    </location>
</feature>
<dbReference type="OrthoDB" id="2748310at2759"/>
<feature type="region of interest" description="Disordered" evidence="14">
    <location>
        <begin position="119"/>
        <end position="139"/>
    </location>
</feature>
<dbReference type="Gene3D" id="3.40.720.10">
    <property type="entry name" value="Alkaline Phosphatase, subunit A"/>
    <property type="match status" value="1"/>
</dbReference>
<dbReference type="CDD" id="cd16020">
    <property type="entry name" value="GPI_EPT_1"/>
    <property type="match status" value="1"/>
</dbReference>
<dbReference type="InterPro" id="IPR002591">
    <property type="entry name" value="Phosphodiest/P_Trfase"/>
</dbReference>
<accession>A0A1Y2EMF7</accession>
<dbReference type="AlphaFoldDB" id="A0A1Y2EMF7"/>
<evidence type="ECO:0000313" key="16">
    <source>
        <dbReference type="EMBL" id="ORY72728.1"/>
    </source>
</evidence>
<keyword evidence="5 13" id="KW-0337">GPI-anchor biosynthesis</keyword>
<feature type="transmembrane region" description="Helical" evidence="13">
    <location>
        <begin position="579"/>
        <end position="596"/>
    </location>
</feature>
<dbReference type="InterPro" id="IPR017852">
    <property type="entry name" value="GPI_EtnP_transferase_1_C"/>
</dbReference>
<keyword evidence="9 13" id="KW-1133">Transmembrane helix</keyword>
<feature type="transmembrane region" description="Helical" evidence="13">
    <location>
        <begin position="608"/>
        <end position="629"/>
    </location>
</feature>
<feature type="transmembrane region" description="Helical" evidence="13">
    <location>
        <begin position="693"/>
        <end position="714"/>
    </location>
</feature>
<comment type="subcellular location">
    <subcellularLocation>
        <location evidence="1 13">Endoplasmic reticulum membrane</location>
        <topology evidence="1 13">Multi-pass membrane protein</topology>
    </subcellularLocation>
</comment>
<dbReference type="GO" id="GO:0006506">
    <property type="term" value="P:GPI anchor biosynthetic process"/>
    <property type="evidence" value="ECO:0007669"/>
    <property type="project" value="UniProtKB-UniPathway"/>
</dbReference>
<feature type="compositionally biased region" description="Low complexity" evidence="14">
    <location>
        <begin position="9"/>
        <end position="20"/>
    </location>
</feature>
<feature type="transmembrane region" description="Helical" evidence="13">
    <location>
        <begin position="667"/>
        <end position="687"/>
    </location>
</feature>
<comment type="function">
    <text evidence="12 13">Ethanolamine phosphate transferase involved in glycosylphosphatidylinositol-anchor biosynthesis. Transfers ethanolamine phosphate to the first alpha-1,4-linked mannose of the glycosylphosphatidylinositol precursor of GPI-anchor.</text>
</comment>
<dbReference type="InterPro" id="IPR017850">
    <property type="entry name" value="Alkaline_phosphatase_core_sf"/>
</dbReference>
<keyword evidence="11" id="KW-0325">Glycoprotein</keyword>
<evidence type="ECO:0000256" key="6">
    <source>
        <dbReference type="ARBA" id="ARBA00022679"/>
    </source>
</evidence>
<dbReference type="Pfam" id="PF04987">
    <property type="entry name" value="PigN"/>
    <property type="match status" value="1"/>
</dbReference>
<dbReference type="FunCoup" id="A0A1Y2EMF7">
    <property type="interactions" value="173"/>
</dbReference>
<name>A0A1Y2EMF7_9BASI</name>
<evidence type="ECO:0000256" key="1">
    <source>
        <dbReference type="ARBA" id="ARBA00004477"/>
    </source>
</evidence>
<dbReference type="EMBL" id="MCGR01000050">
    <property type="protein sequence ID" value="ORY72728.1"/>
    <property type="molecule type" value="Genomic_DNA"/>
</dbReference>
<evidence type="ECO:0000256" key="4">
    <source>
        <dbReference type="ARBA" id="ARBA00020831"/>
    </source>
</evidence>
<keyword evidence="10 13" id="KW-0472">Membrane</keyword>
<feature type="transmembrane region" description="Helical" evidence="13">
    <location>
        <begin position="27"/>
        <end position="49"/>
    </location>
</feature>
<dbReference type="PANTHER" id="PTHR12250:SF0">
    <property type="entry name" value="GPI ETHANOLAMINE PHOSPHATE TRANSFERASE 1"/>
    <property type="match status" value="1"/>
</dbReference>
<keyword evidence="7 13" id="KW-0812">Transmembrane</keyword>
<comment type="pathway">
    <text evidence="2 13">Glycolipid biosynthesis; glycosylphosphatidylinositol-anchor biosynthesis.</text>
</comment>
<evidence type="ECO:0000256" key="11">
    <source>
        <dbReference type="ARBA" id="ARBA00023180"/>
    </source>
</evidence>
<reference evidence="16 17" key="1">
    <citation type="submission" date="2016-07" db="EMBL/GenBank/DDBJ databases">
        <title>Pervasive Adenine N6-methylation of Active Genes in Fungi.</title>
        <authorList>
            <consortium name="DOE Joint Genome Institute"/>
            <person name="Mondo S.J."/>
            <person name="Dannebaum R.O."/>
            <person name="Kuo R.C."/>
            <person name="Labutti K."/>
            <person name="Haridas S."/>
            <person name="Kuo A."/>
            <person name="Salamov A."/>
            <person name="Ahrendt S.R."/>
            <person name="Lipzen A."/>
            <person name="Sullivan W."/>
            <person name="Andreopoulos W.B."/>
            <person name="Clum A."/>
            <person name="Lindquist E."/>
            <person name="Daum C."/>
            <person name="Ramamoorthy G.K."/>
            <person name="Gryganskyi A."/>
            <person name="Culley D."/>
            <person name="Magnuson J.K."/>
            <person name="James T.Y."/>
            <person name="O'Malley M.A."/>
            <person name="Stajich J.E."/>
            <person name="Spatafora J.W."/>
            <person name="Visel A."/>
            <person name="Grigoriev I.V."/>
        </authorList>
    </citation>
    <scope>NUCLEOTIDE SEQUENCE [LARGE SCALE GENOMIC DNA]</scope>
    <source>
        <strain evidence="16 17">62-1032</strain>
    </source>
</reference>
<evidence type="ECO:0000313" key="17">
    <source>
        <dbReference type="Proteomes" id="UP000193467"/>
    </source>
</evidence>
<feature type="compositionally biased region" description="Polar residues" evidence="14">
    <location>
        <begin position="126"/>
        <end position="139"/>
    </location>
</feature>
<evidence type="ECO:0000256" key="12">
    <source>
        <dbReference type="ARBA" id="ARBA00024850"/>
    </source>
</evidence>
<evidence type="ECO:0000256" key="8">
    <source>
        <dbReference type="ARBA" id="ARBA00022824"/>
    </source>
</evidence>
<feature type="transmembrane region" description="Helical" evidence="13">
    <location>
        <begin position="735"/>
        <end position="758"/>
    </location>
</feature>
<gene>
    <name evidence="16" type="ORF">BCR35DRAFT_281940</name>
</gene>
<dbReference type="InterPro" id="IPR037671">
    <property type="entry name" value="PIGN_N"/>
</dbReference>
<dbReference type="SUPFAM" id="SSF53649">
    <property type="entry name" value="Alkaline phosphatase-like"/>
    <property type="match status" value="1"/>
</dbReference>
<dbReference type="Proteomes" id="UP000193467">
    <property type="component" value="Unassembled WGS sequence"/>
</dbReference>
<evidence type="ECO:0000256" key="5">
    <source>
        <dbReference type="ARBA" id="ARBA00022502"/>
    </source>
</evidence>
<sequence>MPPKLAVEASASASPPSRSSTRFGGSAGLLLLSIAFHLVYLGSIFDIYFKSPVTKGVGERYGVDALSSGTRAASEVQKEGLAKRVVLIVGDGLRADKLFQTYPSPPFAFSDPLPSPLAGQPHALASASQDGGEQDQTTTPAPFIRGLIQSGKAEWGVSHTRVPTESRPGHVALIGGMYEDVSAVTRGWTTNPVAFDSVFNQSSHTYSFGSPDILPMFQQGASDPHRVDAWSYGEEYEDFSADAVHLDLWCLEQLKVLLDNSTRDAELKKQLNGEGTVFFLHLLGLDTTGHSYRPHGAEYHRNIRVVDHVVEETVRLMDEFYGDEETAYVFTADHGMSSKGNHGDGAPENTRTPLVVWGKGVGGKRDEAEKGHDEYSEGWGLEGVRRDVEQADVAVLMSILGGLNIPANSAGRVPLDYLDGSPSFKARAALANANQILAEFTVKSDFKRDHALSFSPFPELVNSHAAGTHSVASRKAAIKAMIDAELYEEAQNMSMELVKIGLRGLRYFQTYDWLILRTIVTLGYLGFILYNTSFLLRRHVYPSAPLRRQSTPNVIAPLLGVFAFTLLSTKFMIEQAPPSYYLYALFPAFFFSSILSDPWPFLQLGRDLKAYASVVKVVGGLAIVLSALQTMVWGYSLREVFAVLLVGMGIVWPTVGMESGFLRREKMLIGAWGTSCAVLAVFPLLPVEKGESIAVIMAGGASFLALAWYALRLLGKNDFPAPGQTGLSTLAKARLAILAEIILTIACMVVTASSARSLQLKQGLPLVNQVSGWLILVLSLAVAVIHGRPRAQPFFERLLVLLFAFAPAFIILSLSYEALFFATLCTTLIIWMMLELKLVEGKSAGEGTTQLNAEHARIALFFLAFLHVCFFGVGNVASISSFYLEPVYRLIPVFAPFPMAALLLFKLLTPFVALSAVTSVLNHRLHLPLFSLFIIASTLSDYLALNFFFLVTDEGSWLEIGSTITNYAICSLLGIFNTVLYLGGEAVLAYCQV</sequence>
<feature type="region of interest" description="Disordered" evidence="14">
    <location>
        <begin position="1"/>
        <end position="21"/>
    </location>
</feature>
<dbReference type="InParanoid" id="A0A1Y2EMF7"/>
<comment type="caution">
    <text evidence="16">The sequence shown here is derived from an EMBL/GenBank/DDBJ whole genome shotgun (WGS) entry which is preliminary data.</text>
</comment>
<comment type="similarity">
    <text evidence="3 13">Belongs to the PIGG/PIGN/PIGO family. PIGN subfamily.</text>
</comment>
<evidence type="ECO:0000256" key="13">
    <source>
        <dbReference type="RuleBase" id="RU367138"/>
    </source>
</evidence>
<dbReference type="PANTHER" id="PTHR12250">
    <property type="entry name" value="PHOSPHATIDYLINOSITOL GLYCAN, CLASS N"/>
    <property type="match status" value="1"/>
</dbReference>
<evidence type="ECO:0000256" key="9">
    <source>
        <dbReference type="ARBA" id="ARBA00022989"/>
    </source>
</evidence>
<feature type="region of interest" description="Disordered" evidence="14">
    <location>
        <begin position="339"/>
        <end position="374"/>
    </location>
</feature>
<keyword evidence="17" id="KW-1185">Reference proteome</keyword>
<feature type="transmembrane region" description="Helical" evidence="13">
    <location>
        <begin position="770"/>
        <end position="787"/>
    </location>
</feature>
<evidence type="ECO:0000256" key="7">
    <source>
        <dbReference type="ARBA" id="ARBA00022692"/>
    </source>
</evidence>
<feature type="transmembrane region" description="Helical" evidence="13">
    <location>
        <begin position="890"/>
        <end position="917"/>
    </location>
</feature>
<dbReference type="UniPathway" id="UPA00196"/>
<evidence type="ECO:0000256" key="2">
    <source>
        <dbReference type="ARBA" id="ARBA00004687"/>
    </source>
</evidence>
<protein>
    <recommendedName>
        <fullName evidence="4 13">GPI ethanolamine phosphate transferase 1</fullName>
        <ecNumber evidence="13">2.-.-.-</ecNumber>
    </recommendedName>
</protein>
<feature type="transmembrane region" description="Helical" evidence="13">
    <location>
        <begin position="513"/>
        <end position="533"/>
    </location>
</feature>
<evidence type="ECO:0000259" key="15">
    <source>
        <dbReference type="Pfam" id="PF04987"/>
    </source>
</evidence>
<evidence type="ECO:0000256" key="3">
    <source>
        <dbReference type="ARBA" id="ARBA00008400"/>
    </source>
</evidence>
<dbReference type="Pfam" id="PF01663">
    <property type="entry name" value="Phosphodiest"/>
    <property type="match status" value="1"/>
</dbReference>
<keyword evidence="6 13" id="KW-0808">Transferase</keyword>
<dbReference type="InterPro" id="IPR007070">
    <property type="entry name" value="GPI_EtnP_transferase_1"/>
</dbReference>
<evidence type="ECO:0000256" key="14">
    <source>
        <dbReference type="SAM" id="MobiDB-lite"/>
    </source>
</evidence>
<feature type="transmembrane region" description="Helical" evidence="13">
    <location>
        <begin position="635"/>
        <end position="655"/>
    </location>
</feature>
<feature type="domain" description="GPI ethanolamine phosphate transferase 1 C-terminal" evidence="15">
    <location>
        <begin position="503"/>
        <end position="956"/>
    </location>
</feature>
<proteinExistence type="inferred from homology"/>
<feature type="transmembrane region" description="Helical" evidence="13">
    <location>
        <begin position="964"/>
        <end position="991"/>
    </location>
</feature>
<dbReference type="STRING" id="106004.A0A1Y2EMF7"/>
<dbReference type="GO" id="GO:0005789">
    <property type="term" value="C:endoplasmic reticulum membrane"/>
    <property type="evidence" value="ECO:0007669"/>
    <property type="project" value="UniProtKB-SubCell"/>
</dbReference>